<keyword evidence="3" id="KW-0547">Nucleotide-binding</keyword>
<dbReference type="InterPro" id="IPR036890">
    <property type="entry name" value="HATPase_C_sf"/>
</dbReference>
<feature type="domain" description="Histidine kinase/HSP90-like ATPase" evidence="2">
    <location>
        <begin position="38"/>
        <end position="140"/>
    </location>
</feature>
<dbReference type="Pfam" id="PF13581">
    <property type="entry name" value="HATPase_c_2"/>
    <property type="match status" value="1"/>
</dbReference>
<keyword evidence="4" id="KW-1185">Reference proteome</keyword>
<keyword evidence="1" id="KW-0418">Kinase</keyword>
<name>A0ABY5YVS6_9ACTN</name>
<dbReference type="Gene3D" id="3.30.565.10">
    <property type="entry name" value="Histidine kinase-like ATPase, C-terminal domain"/>
    <property type="match status" value="1"/>
</dbReference>
<keyword evidence="3" id="KW-0067">ATP-binding</keyword>
<dbReference type="SUPFAM" id="SSF55874">
    <property type="entry name" value="ATPase domain of HSP90 chaperone/DNA topoisomerase II/histidine kinase"/>
    <property type="match status" value="1"/>
</dbReference>
<keyword evidence="1" id="KW-0808">Transferase</keyword>
<organism evidence="3 4">
    <name type="scientific">Dactylosporangium roseum</name>
    <dbReference type="NCBI Taxonomy" id="47989"/>
    <lineage>
        <taxon>Bacteria</taxon>
        <taxon>Bacillati</taxon>
        <taxon>Actinomycetota</taxon>
        <taxon>Actinomycetes</taxon>
        <taxon>Micromonosporales</taxon>
        <taxon>Micromonosporaceae</taxon>
        <taxon>Dactylosporangium</taxon>
    </lineage>
</organism>
<dbReference type="CDD" id="cd16936">
    <property type="entry name" value="HATPase_RsbW-like"/>
    <property type="match status" value="1"/>
</dbReference>
<dbReference type="GO" id="GO:0005524">
    <property type="term" value="F:ATP binding"/>
    <property type="evidence" value="ECO:0007669"/>
    <property type="project" value="UniProtKB-KW"/>
</dbReference>
<gene>
    <name evidence="3" type="ORF">Drose_21505</name>
</gene>
<dbReference type="Proteomes" id="UP001058271">
    <property type="component" value="Chromosome"/>
</dbReference>
<protein>
    <submittedName>
        <fullName evidence="3">ATP-binding protein</fullName>
    </submittedName>
</protein>
<evidence type="ECO:0000256" key="1">
    <source>
        <dbReference type="ARBA" id="ARBA00022527"/>
    </source>
</evidence>
<keyword evidence="1" id="KW-0723">Serine/threonine-protein kinase</keyword>
<dbReference type="InterPro" id="IPR050267">
    <property type="entry name" value="Anti-sigma-factor_SerPK"/>
</dbReference>
<evidence type="ECO:0000313" key="4">
    <source>
        <dbReference type="Proteomes" id="UP001058271"/>
    </source>
</evidence>
<dbReference type="PANTHER" id="PTHR35526">
    <property type="entry name" value="ANTI-SIGMA-F FACTOR RSBW-RELATED"/>
    <property type="match status" value="1"/>
</dbReference>
<proteinExistence type="predicted"/>
<accession>A0ABY5YVS6</accession>
<sequence length="145" mass="15851">MSSGDAGDPAHRRVERLLRWRPHHGADPSVAAAGRAWVRQALRELLTHPPGAEFEGDVELMLSELLTNAVRHGGGVDEVLLRLAGTSLRIVVRDSEPGLPAPADRVHTGEDHGWGMWLIQAFATRWGVQRHVADGKSVWLELPVG</sequence>
<evidence type="ECO:0000313" key="3">
    <source>
        <dbReference type="EMBL" id="UWZ33848.1"/>
    </source>
</evidence>
<dbReference type="InterPro" id="IPR003594">
    <property type="entry name" value="HATPase_dom"/>
</dbReference>
<reference evidence="3" key="1">
    <citation type="submission" date="2021-04" db="EMBL/GenBank/DDBJ databases">
        <title>Biosynthetic gene clusters of Dactylosporangioum roseum.</title>
        <authorList>
            <person name="Hartkoorn R.C."/>
            <person name="Beaudoing E."/>
            <person name="Hot D."/>
            <person name="Moureu S."/>
        </authorList>
    </citation>
    <scope>NUCLEOTIDE SEQUENCE</scope>
    <source>
        <strain evidence="3">NRRL B-16295</strain>
    </source>
</reference>
<dbReference type="RefSeq" id="WP_260723128.1">
    <property type="nucleotide sequence ID" value="NZ_BAAABS010000009.1"/>
</dbReference>
<dbReference type="EMBL" id="CP073721">
    <property type="protein sequence ID" value="UWZ33848.1"/>
    <property type="molecule type" value="Genomic_DNA"/>
</dbReference>
<dbReference type="PANTHER" id="PTHR35526:SF3">
    <property type="entry name" value="ANTI-SIGMA-F FACTOR RSBW"/>
    <property type="match status" value="1"/>
</dbReference>
<evidence type="ECO:0000259" key="2">
    <source>
        <dbReference type="Pfam" id="PF13581"/>
    </source>
</evidence>